<protein>
    <submittedName>
        <fullName evidence="1">Uncharacterized protein</fullName>
    </submittedName>
</protein>
<dbReference type="RefSeq" id="WP_379762441.1">
    <property type="nucleotide sequence ID" value="NZ_JBHSCL010000003.1"/>
</dbReference>
<dbReference type="EMBL" id="JBHSCL010000003">
    <property type="protein sequence ID" value="MFC4219044.1"/>
    <property type="molecule type" value="Genomic_DNA"/>
</dbReference>
<dbReference type="Proteomes" id="UP001595841">
    <property type="component" value="Unassembled WGS sequence"/>
</dbReference>
<evidence type="ECO:0000313" key="1">
    <source>
        <dbReference type="EMBL" id="MFC4219044.1"/>
    </source>
</evidence>
<name>A0ABV8PFS9_9FLAO</name>
<gene>
    <name evidence="1" type="ORF">ACFOWS_02800</name>
</gene>
<comment type="caution">
    <text evidence="1">The sequence shown here is derived from an EMBL/GenBank/DDBJ whole genome shotgun (WGS) entry which is preliminary data.</text>
</comment>
<proteinExistence type="predicted"/>
<keyword evidence="2" id="KW-1185">Reference proteome</keyword>
<organism evidence="1 2">
    <name type="scientific">Flagellimonas marina</name>
    <dbReference type="NCBI Taxonomy" id="1775168"/>
    <lineage>
        <taxon>Bacteria</taxon>
        <taxon>Pseudomonadati</taxon>
        <taxon>Bacteroidota</taxon>
        <taxon>Flavobacteriia</taxon>
        <taxon>Flavobacteriales</taxon>
        <taxon>Flavobacteriaceae</taxon>
        <taxon>Flagellimonas</taxon>
    </lineage>
</organism>
<evidence type="ECO:0000313" key="2">
    <source>
        <dbReference type="Proteomes" id="UP001595841"/>
    </source>
</evidence>
<sequence>MNTTMTPPLVANYHLVQPLRKKKNLMEVPNLLQTPECLHPLYVDIRNCRYVKSFEQRFSGSIVYLRLMFRDAENCNHVVENRIKYLFRKYRYVFTKHGDHAIVELKLEDV</sequence>
<reference evidence="2" key="1">
    <citation type="journal article" date="2019" name="Int. J. Syst. Evol. Microbiol.">
        <title>The Global Catalogue of Microorganisms (GCM) 10K type strain sequencing project: providing services to taxonomists for standard genome sequencing and annotation.</title>
        <authorList>
            <consortium name="The Broad Institute Genomics Platform"/>
            <consortium name="The Broad Institute Genome Sequencing Center for Infectious Disease"/>
            <person name="Wu L."/>
            <person name="Ma J."/>
        </authorList>
    </citation>
    <scope>NUCLEOTIDE SEQUENCE [LARGE SCALE GENOMIC DNA]</scope>
    <source>
        <strain evidence="2">CGMCC 1.15774</strain>
    </source>
</reference>
<accession>A0ABV8PFS9</accession>